<dbReference type="Proteomes" id="UP000284220">
    <property type="component" value="Unassembled WGS sequence"/>
</dbReference>
<sequence>MITDDEVGKYKKKADSNISKSKAKSKHKHIYKSCLITGSFGNTNLQHVSIASYCTICGKIGGNIDPTRDVVEHVSGKHLRMLSKEEILEQNKDLEIFDIGNMFAKYVPLNKEEK</sequence>
<dbReference type="RefSeq" id="WP_118197339.1">
    <property type="nucleotide sequence ID" value="NZ_QRHZ01000001.1"/>
</dbReference>
<evidence type="ECO:0000313" key="2">
    <source>
        <dbReference type="EMBL" id="RHG20017.1"/>
    </source>
</evidence>
<evidence type="ECO:0000256" key="1">
    <source>
        <dbReference type="SAM" id="MobiDB-lite"/>
    </source>
</evidence>
<feature type="region of interest" description="Disordered" evidence="1">
    <location>
        <begin position="1"/>
        <end position="25"/>
    </location>
</feature>
<feature type="compositionally biased region" description="Basic and acidic residues" evidence="1">
    <location>
        <begin position="1"/>
        <end position="15"/>
    </location>
</feature>
<organism evidence="2 3">
    <name type="scientific">Blautia obeum</name>
    <dbReference type="NCBI Taxonomy" id="40520"/>
    <lineage>
        <taxon>Bacteria</taxon>
        <taxon>Bacillati</taxon>
        <taxon>Bacillota</taxon>
        <taxon>Clostridia</taxon>
        <taxon>Lachnospirales</taxon>
        <taxon>Lachnospiraceae</taxon>
        <taxon>Blautia</taxon>
    </lineage>
</organism>
<proteinExistence type="predicted"/>
<comment type="caution">
    <text evidence="2">The sequence shown here is derived from an EMBL/GenBank/DDBJ whole genome shotgun (WGS) entry which is preliminary data.</text>
</comment>
<protein>
    <submittedName>
        <fullName evidence="2">Uncharacterized protein</fullName>
    </submittedName>
</protein>
<name>A0A414SKC0_9FIRM</name>
<gene>
    <name evidence="2" type="ORF">DW272_02090</name>
</gene>
<dbReference type="AlphaFoldDB" id="A0A414SKC0"/>
<accession>A0A414SKC0</accession>
<dbReference type="EMBL" id="QRHZ01000001">
    <property type="protein sequence ID" value="RHG20017.1"/>
    <property type="molecule type" value="Genomic_DNA"/>
</dbReference>
<evidence type="ECO:0000313" key="3">
    <source>
        <dbReference type="Proteomes" id="UP000284220"/>
    </source>
</evidence>
<reference evidence="2 3" key="1">
    <citation type="submission" date="2018-08" db="EMBL/GenBank/DDBJ databases">
        <title>A genome reference for cultivated species of the human gut microbiota.</title>
        <authorList>
            <person name="Zou Y."/>
            <person name="Xue W."/>
            <person name="Luo G."/>
        </authorList>
    </citation>
    <scope>NUCLEOTIDE SEQUENCE [LARGE SCALE GENOMIC DNA]</scope>
    <source>
        <strain evidence="2 3">AM22-9LB</strain>
    </source>
</reference>